<evidence type="ECO:0000313" key="6">
    <source>
        <dbReference type="EMBL" id="GIH95765.1"/>
    </source>
</evidence>
<keyword evidence="3" id="KW-0064">Aspartyl protease</keyword>
<dbReference type="CDD" id="cd00518">
    <property type="entry name" value="H2MP"/>
    <property type="match status" value="1"/>
</dbReference>
<dbReference type="RefSeq" id="WP_204067853.1">
    <property type="nucleotide sequence ID" value="NZ_BOOJ01000056.1"/>
</dbReference>
<dbReference type="Gene3D" id="3.40.50.1450">
    <property type="entry name" value="HybD-like"/>
    <property type="match status" value="1"/>
</dbReference>
<sequence>MAGRTVVIGIGNDCRGDDAAGLEAVRLLAAAVPAHVTVALSRGDPAGLVETWTGAGLAVVVDAAASGAPPGTVHRYRETPAEPGPGLPARSPPTGTHSAGLAEAVGLGRVLGRLPRELVVYGIEGADFAVGAAMTPVVARATQRVAALVAGRITSRSPLSLDDPLPPV</sequence>
<gene>
    <name evidence="6" type="ORF">Psi01_63950</name>
</gene>
<dbReference type="SUPFAM" id="SSF53163">
    <property type="entry name" value="HybD-like"/>
    <property type="match status" value="1"/>
</dbReference>
<dbReference type="InterPro" id="IPR023430">
    <property type="entry name" value="Pept_HybD-like_dom_sf"/>
</dbReference>
<keyword evidence="7" id="KW-1185">Reference proteome</keyword>
<dbReference type="PANTHER" id="PTHR30302:SF1">
    <property type="entry name" value="HYDROGENASE 2 MATURATION PROTEASE"/>
    <property type="match status" value="1"/>
</dbReference>
<reference evidence="6 7" key="1">
    <citation type="submission" date="2021-01" db="EMBL/GenBank/DDBJ databases">
        <title>Whole genome shotgun sequence of Planobispora siamensis NBRC 107568.</title>
        <authorList>
            <person name="Komaki H."/>
            <person name="Tamura T."/>
        </authorList>
    </citation>
    <scope>NUCLEOTIDE SEQUENCE [LARGE SCALE GENOMIC DNA]</scope>
    <source>
        <strain evidence="6 7">NBRC 107568</strain>
    </source>
</reference>
<dbReference type="InterPro" id="IPR000671">
    <property type="entry name" value="Peptidase_A31"/>
</dbReference>
<organism evidence="6 7">
    <name type="scientific">Planobispora siamensis</name>
    <dbReference type="NCBI Taxonomy" id="936338"/>
    <lineage>
        <taxon>Bacteria</taxon>
        <taxon>Bacillati</taxon>
        <taxon>Actinomycetota</taxon>
        <taxon>Actinomycetes</taxon>
        <taxon>Streptosporangiales</taxon>
        <taxon>Streptosporangiaceae</taxon>
        <taxon>Planobispora</taxon>
    </lineage>
</organism>
<name>A0A8J3WNF1_9ACTN</name>
<comment type="similarity">
    <text evidence="1">Belongs to the peptidase A31 family.</text>
</comment>
<comment type="caution">
    <text evidence="6">The sequence shown here is derived from an EMBL/GenBank/DDBJ whole genome shotgun (WGS) entry which is preliminary data.</text>
</comment>
<dbReference type="NCBIfam" id="TIGR00072">
    <property type="entry name" value="hydrog_prot"/>
    <property type="match status" value="1"/>
</dbReference>
<evidence type="ECO:0000313" key="7">
    <source>
        <dbReference type="Proteomes" id="UP000619788"/>
    </source>
</evidence>
<evidence type="ECO:0000256" key="3">
    <source>
        <dbReference type="ARBA" id="ARBA00022750"/>
    </source>
</evidence>
<evidence type="ECO:0000256" key="1">
    <source>
        <dbReference type="ARBA" id="ARBA00006814"/>
    </source>
</evidence>
<proteinExistence type="inferred from homology"/>
<dbReference type="GO" id="GO:0016485">
    <property type="term" value="P:protein processing"/>
    <property type="evidence" value="ECO:0007669"/>
    <property type="project" value="TreeGrafter"/>
</dbReference>
<dbReference type="GO" id="GO:0004190">
    <property type="term" value="F:aspartic-type endopeptidase activity"/>
    <property type="evidence" value="ECO:0007669"/>
    <property type="project" value="UniProtKB-KW"/>
</dbReference>
<accession>A0A8J3WNF1</accession>
<protein>
    <submittedName>
        <fullName evidence="6">Peptidase M52</fullName>
    </submittedName>
</protein>
<feature type="region of interest" description="Disordered" evidence="5">
    <location>
        <begin position="69"/>
        <end position="99"/>
    </location>
</feature>
<keyword evidence="4" id="KW-0378">Hydrolase</keyword>
<dbReference type="PANTHER" id="PTHR30302">
    <property type="entry name" value="HYDROGENASE 1 MATURATION PROTEASE"/>
    <property type="match status" value="1"/>
</dbReference>
<dbReference type="AlphaFoldDB" id="A0A8J3WNF1"/>
<dbReference type="EMBL" id="BOOJ01000056">
    <property type="protein sequence ID" value="GIH95765.1"/>
    <property type="molecule type" value="Genomic_DNA"/>
</dbReference>
<keyword evidence="2" id="KW-0645">Protease</keyword>
<dbReference type="GO" id="GO:0008047">
    <property type="term" value="F:enzyme activator activity"/>
    <property type="evidence" value="ECO:0007669"/>
    <property type="project" value="InterPro"/>
</dbReference>
<evidence type="ECO:0000256" key="4">
    <source>
        <dbReference type="ARBA" id="ARBA00022801"/>
    </source>
</evidence>
<evidence type="ECO:0000256" key="2">
    <source>
        <dbReference type="ARBA" id="ARBA00022670"/>
    </source>
</evidence>
<evidence type="ECO:0000256" key="5">
    <source>
        <dbReference type="SAM" id="MobiDB-lite"/>
    </source>
</evidence>
<dbReference type="Proteomes" id="UP000619788">
    <property type="component" value="Unassembled WGS sequence"/>
</dbReference>